<protein>
    <submittedName>
        <fullName evidence="1">Uncharacterized protein</fullName>
    </submittedName>
</protein>
<dbReference type="EMBL" id="HBGF01011575">
    <property type="protein sequence ID" value="CAD9101967.1"/>
    <property type="molecule type" value="Transcribed_RNA"/>
</dbReference>
<evidence type="ECO:0000313" key="1">
    <source>
        <dbReference type="EMBL" id="CAD9101967.1"/>
    </source>
</evidence>
<accession>A0A7S1LEE0</accession>
<name>A0A7S1LEE0_NEODS</name>
<sequence>MPVGAQASAPAGNPTTAYWASQARSCEPRDVGHPCKECKRPFQRVGEPLMVRRGGRIELRYHEQCYSGSADPRTQASSSFNSSQHAAALSAAAPALPFRKMRTSSHF</sequence>
<proteinExistence type="predicted"/>
<organism evidence="1">
    <name type="scientific">Neobodo designis</name>
    <name type="common">Flagellated protozoan</name>
    <name type="synonym">Bodo designis</name>
    <dbReference type="NCBI Taxonomy" id="312471"/>
    <lineage>
        <taxon>Eukaryota</taxon>
        <taxon>Discoba</taxon>
        <taxon>Euglenozoa</taxon>
        <taxon>Kinetoplastea</taxon>
        <taxon>Metakinetoplastina</taxon>
        <taxon>Neobodonida</taxon>
        <taxon>Neobodo</taxon>
    </lineage>
</organism>
<dbReference type="AlphaFoldDB" id="A0A7S1LEE0"/>
<gene>
    <name evidence="1" type="ORF">NDES1114_LOCUS7719</name>
</gene>
<reference evidence="1" key="1">
    <citation type="submission" date="2021-01" db="EMBL/GenBank/DDBJ databases">
        <authorList>
            <person name="Corre E."/>
            <person name="Pelletier E."/>
            <person name="Niang G."/>
            <person name="Scheremetjew M."/>
            <person name="Finn R."/>
            <person name="Kale V."/>
            <person name="Holt S."/>
            <person name="Cochrane G."/>
            <person name="Meng A."/>
            <person name="Brown T."/>
            <person name="Cohen L."/>
        </authorList>
    </citation>
    <scope>NUCLEOTIDE SEQUENCE</scope>
    <source>
        <strain evidence="1">CCAP 1951/1</strain>
    </source>
</reference>